<evidence type="ECO:0000256" key="3">
    <source>
        <dbReference type="ARBA" id="ARBA00023015"/>
    </source>
</evidence>
<dbReference type="Gene3D" id="1.10.1740.10">
    <property type="match status" value="1"/>
</dbReference>
<evidence type="ECO:0000256" key="5">
    <source>
        <dbReference type="ARBA" id="ARBA00023125"/>
    </source>
</evidence>
<evidence type="ECO:0000313" key="9">
    <source>
        <dbReference type="EMBL" id="NKY87850.1"/>
    </source>
</evidence>
<sequence length="338" mass="37110">MDQLVEAARAGDEPSFARLVEPMRHELQVHCYRMLGSVEDAEDAVQETLVRAWARLGSYEGRSSLRAWVYGIATHACLDALRRRKARAWPSDLAGPADPRRYRLAAVDVPWLQPYPDRLLEPAAAAQEEPEAVVTARETIELAFLAAIQRLPARQRAVLILRDTLDWSVADTAAALGISRAAVNSALQRAHAALADHLPPERTRWRPVPTAAEPRALTRLISAWESADPAALVELLRADAKLIMPPGTVWFAGRRDIATFFTDHVFGDMGSGWRLRPTGANRQPAFGLYWRAPGAHAFAAFAIGVLTVEGAALTEIALFQQPELFAAFALPAELPLPD</sequence>
<dbReference type="PANTHER" id="PTHR43133:SF65">
    <property type="entry name" value="ECF RNA POLYMERASE SIGMA FACTOR SIGG"/>
    <property type="match status" value="1"/>
</dbReference>
<dbReference type="GO" id="GO:0016987">
    <property type="term" value="F:sigma factor activity"/>
    <property type="evidence" value="ECO:0007669"/>
    <property type="project" value="UniProtKB-KW"/>
</dbReference>
<dbReference type="InterPro" id="IPR013324">
    <property type="entry name" value="RNA_pol_sigma_r3/r4-like"/>
</dbReference>
<evidence type="ECO:0000256" key="1">
    <source>
        <dbReference type="ARBA" id="ARBA00010641"/>
    </source>
</evidence>
<keyword evidence="10" id="KW-1185">Reference proteome</keyword>
<gene>
    <name evidence="9" type="ORF">HGA07_19725</name>
</gene>
<accession>A0A7X6M1R7</accession>
<feature type="domain" description="RNA polymerase sigma factor 70 region 4 type 2" evidence="8">
    <location>
        <begin position="143"/>
        <end position="192"/>
    </location>
</feature>
<keyword evidence="9" id="KW-0808">Transferase</keyword>
<dbReference type="RefSeq" id="WP_051032332.1">
    <property type="nucleotide sequence ID" value="NZ_CAWPHS010000015.1"/>
</dbReference>
<dbReference type="NCBIfam" id="NF006089">
    <property type="entry name" value="PRK08241.1"/>
    <property type="match status" value="1"/>
</dbReference>
<reference evidence="9 10" key="1">
    <citation type="submission" date="2020-04" db="EMBL/GenBank/DDBJ databases">
        <title>MicrobeNet Type strains.</title>
        <authorList>
            <person name="Nicholson A.C."/>
        </authorList>
    </citation>
    <scope>NUCLEOTIDE SEQUENCE [LARGE SCALE GENOMIC DNA]</scope>
    <source>
        <strain evidence="9 10">DSM 44445</strain>
    </source>
</reference>
<dbReference type="GO" id="GO:0003677">
    <property type="term" value="F:DNA binding"/>
    <property type="evidence" value="ECO:0007669"/>
    <property type="project" value="UniProtKB-KW"/>
</dbReference>
<dbReference type="GO" id="GO:0003899">
    <property type="term" value="F:DNA-directed RNA polymerase activity"/>
    <property type="evidence" value="ECO:0007669"/>
    <property type="project" value="UniProtKB-EC"/>
</dbReference>
<dbReference type="SUPFAM" id="SSF54427">
    <property type="entry name" value="NTF2-like"/>
    <property type="match status" value="1"/>
</dbReference>
<dbReference type="AlphaFoldDB" id="A0A7X6M1R7"/>
<dbReference type="InterPro" id="IPR032710">
    <property type="entry name" value="NTF2-like_dom_sf"/>
</dbReference>
<dbReference type="NCBIfam" id="TIGR02937">
    <property type="entry name" value="sigma70-ECF"/>
    <property type="match status" value="1"/>
</dbReference>
<dbReference type="InterPro" id="IPR014305">
    <property type="entry name" value="RNA_pol_sigma-G_actinobac"/>
</dbReference>
<keyword evidence="3" id="KW-0805">Transcription regulation</keyword>
<evidence type="ECO:0000259" key="7">
    <source>
        <dbReference type="Pfam" id="PF04542"/>
    </source>
</evidence>
<feature type="domain" description="RNA polymerase sigma-70 region 2" evidence="7">
    <location>
        <begin position="23"/>
        <end position="86"/>
    </location>
</feature>
<proteinExistence type="inferred from homology"/>
<dbReference type="SUPFAM" id="SSF88659">
    <property type="entry name" value="Sigma3 and sigma4 domains of RNA polymerase sigma factors"/>
    <property type="match status" value="1"/>
</dbReference>
<dbReference type="InterPro" id="IPR007627">
    <property type="entry name" value="RNA_pol_sigma70_r2"/>
</dbReference>
<dbReference type="Pfam" id="PF04542">
    <property type="entry name" value="Sigma70_r2"/>
    <property type="match status" value="1"/>
</dbReference>
<dbReference type="EMBL" id="JAAXPE010000022">
    <property type="protein sequence ID" value="NKY87850.1"/>
    <property type="molecule type" value="Genomic_DNA"/>
</dbReference>
<keyword evidence="9" id="KW-0548">Nucleotidyltransferase</keyword>
<keyword evidence="4" id="KW-0731">Sigma factor</keyword>
<comment type="caution">
    <text evidence="9">The sequence shown here is derived from an EMBL/GenBank/DDBJ whole genome shotgun (WGS) entry which is preliminary data.</text>
</comment>
<dbReference type="CDD" id="cd06171">
    <property type="entry name" value="Sigma70_r4"/>
    <property type="match status" value="1"/>
</dbReference>
<dbReference type="Pfam" id="PF08281">
    <property type="entry name" value="Sigma70_r4_2"/>
    <property type="match status" value="1"/>
</dbReference>
<comment type="subunit">
    <text evidence="2">Interacts transiently with the RNA polymerase catalytic core formed by RpoA, RpoB, RpoC and RpoZ (2 alpha, 1 beta, 1 beta' and 1 omega subunit) to form the RNA polymerase holoenzyme that can initiate transcription.</text>
</comment>
<evidence type="ECO:0000259" key="8">
    <source>
        <dbReference type="Pfam" id="PF08281"/>
    </source>
</evidence>
<comment type="similarity">
    <text evidence="1">Belongs to the sigma-70 factor family. ECF subfamily.</text>
</comment>
<dbReference type="SUPFAM" id="SSF88946">
    <property type="entry name" value="Sigma2 domain of RNA polymerase sigma factors"/>
    <property type="match status" value="1"/>
</dbReference>
<dbReference type="InterPro" id="IPR014284">
    <property type="entry name" value="RNA_pol_sigma-70_dom"/>
</dbReference>
<protein>
    <submittedName>
        <fullName evidence="9">RNA polymerase subunit sigma-70</fullName>
        <ecNumber evidence="9">2.7.7.6</ecNumber>
    </submittedName>
</protein>
<dbReference type="Proteomes" id="UP000523447">
    <property type="component" value="Unassembled WGS sequence"/>
</dbReference>
<evidence type="ECO:0000313" key="10">
    <source>
        <dbReference type="Proteomes" id="UP000523447"/>
    </source>
</evidence>
<evidence type="ECO:0000256" key="2">
    <source>
        <dbReference type="ARBA" id="ARBA00011344"/>
    </source>
</evidence>
<keyword evidence="5" id="KW-0238">DNA-binding</keyword>
<dbReference type="PANTHER" id="PTHR43133">
    <property type="entry name" value="RNA POLYMERASE ECF-TYPE SIGMA FACTO"/>
    <property type="match status" value="1"/>
</dbReference>
<evidence type="ECO:0000256" key="4">
    <source>
        <dbReference type="ARBA" id="ARBA00023082"/>
    </source>
</evidence>
<evidence type="ECO:0000256" key="6">
    <source>
        <dbReference type="ARBA" id="ARBA00023163"/>
    </source>
</evidence>
<organism evidence="9 10">
    <name type="scientific">Nocardia veterana</name>
    <dbReference type="NCBI Taxonomy" id="132249"/>
    <lineage>
        <taxon>Bacteria</taxon>
        <taxon>Bacillati</taxon>
        <taxon>Actinomycetota</taxon>
        <taxon>Actinomycetes</taxon>
        <taxon>Mycobacteriales</taxon>
        <taxon>Nocardiaceae</taxon>
        <taxon>Nocardia</taxon>
    </lineage>
</organism>
<dbReference type="GO" id="GO:0006352">
    <property type="term" value="P:DNA-templated transcription initiation"/>
    <property type="evidence" value="ECO:0007669"/>
    <property type="project" value="InterPro"/>
</dbReference>
<keyword evidence="6" id="KW-0804">Transcription</keyword>
<dbReference type="InterPro" id="IPR013325">
    <property type="entry name" value="RNA_pol_sigma_r2"/>
</dbReference>
<dbReference type="NCBIfam" id="TIGR02960">
    <property type="entry name" value="SigX5"/>
    <property type="match status" value="1"/>
</dbReference>
<dbReference type="InterPro" id="IPR036388">
    <property type="entry name" value="WH-like_DNA-bd_sf"/>
</dbReference>
<dbReference type="EC" id="2.7.7.6" evidence="9"/>
<dbReference type="InterPro" id="IPR039425">
    <property type="entry name" value="RNA_pol_sigma-70-like"/>
</dbReference>
<name>A0A7X6M1R7_9NOCA</name>
<dbReference type="Gene3D" id="3.10.450.50">
    <property type="match status" value="1"/>
</dbReference>
<dbReference type="InterPro" id="IPR013249">
    <property type="entry name" value="RNA_pol_sigma70_r4_t2"/>
</dbReference>
<dbReference type="Gene3D" id="1.10.10.10">
    <property type="entry name" value="Winged helix-like DNA-binding domain superfamily/Winged helix DNA-binding domain"/>
    <property type="match status" value="1"/>
</dbReference>